<dbReference type="Proteomes" id="UP001152799">
    <property type="component" value="Chromosome 1"/>
</dbReference>
<dbReference type="InterPro" id="IPR035979">
    <property type="entry name" value="RBD_domain_sf"/>
</dbReference>
<evidence type="ECO:0000256" key="1">
    <source>
        <dbReference type="ARBA" id="ARBA00004123"/>
    </source>
</evidence>
<dbReference type="Pfam" id="PF00076">
    <property type="entry name" value="RRM_1"/>
    <property type="match status" value="1"/>
</dbReference>
<dbReference type="PANTHER" id="PTHR45735:SF2">
    <property type="entry name" value="CLEAVAGE STIMULATION FACTOR SUBUNIT 2"/>
    <property type="match status" value="1"/>
</dbReference>
<reference evidence="10" key="1">
    <citation type="submission" date="2022-01" db="EMBL/GenBank/DDBJ databases">
        <authorList>
            <person name="King R."/>
        </authorList>
    </citation>
    <scope>NUCLEOTIDE SEQUENCE</scope>
</reference>
<name>A0A9N9MES7_9CUCU</name>
<evidence type="ECO:0000256" key="3">
    <source>
        <dbReference type="ARBA" id="ARBA00022664"/>
    </source>
</evidence>
<dbReference type="Pfam" id="PF14304">
    <property type="entry name" value="CSTF_C"/>
    <property type="match status" value="1"/>
</dbReference>
<dbReference type="GO" id="GO:0031124">
    <property type="term" value="P:mRNA 3'-end processing"/>
    <property type="evidence" value="ECO:0007669"/>
    <property type="project" value="InterPro"/>
</dbReference>
<dbReference type="FunFam" id="1.25.40.630:FF:000001">
    <property type="entry name" value="Cleavage stimulation factor subunit 2"/>
    <property type="match status" value="1"/>
</dbReference>
<gene>
    <name evidence="10" type="ORF">CEUTPL_LOCUS1175</name>
</gene>
<dbReference type="SUPFAM" id="SSF54928">
    <property type="entry name" value="RNA-binding domain, RBD"/>
    <property type="match status" value="1"/>
</dbReference>
<feature type="domain" description="RRM" evidence="9">
    <location>
        <begin position="14"/>
        <end position="92"/>
    </location>
</feature>
<dbReference type="EMBL" id="OU892277">
    <property type="protein sequence ID" value="CAG9760444.1"/>
    <property type="molecule type" value="Genomic_DNA"/>
</dbReference>
<dbReference type="InterPro" id="IPR012677">
    <property type="entry name" value="Nucleotide-bd_a/b_plait_sf"/>
</dbReference>
<keyword evidence="2" id="KW-0597">Phosphoprotein</keyword>
<evidence type="ECO:0000259" key="9">
    <source>
        <dbReference type="PROSITE" id="PS50102"/>
    </source>
</evidence>
<organism evidence="10 11">
    <name type="scientific">Ceutorhynchus assimilis</name>
    <name type="common">cabbage seed weevil</name>
    <dbReference type="NCBI Taxonomy" id="467358"/>
    <lineage>
        <taxon>Eukaryota</taxon>
        <taxon>Metazoa</taxon>
        <taxon>Ecdysozoa</taxon>
        <taxon>Arthropoda</taxon>
        <taxon>Hexapoda</taxon>
        <taxon>Insecta</taxon>
        <taxon>Pterygota</taxon>
        <taxon>Neoptera</taxon>
        <taxon>Endopterygota</taxon>
        <taxon>Coleoptera</taxon>
        <taxon>Polyphaga</taxon>
        <taxon>Cucujiformia</taxon>
        <taxon>Curculionidae</taxon>
        <taxon>Ceutorhynchinae</taxon>
        <taxon>Ceutorhynchus</taxon>
    </lineage>
</organism>
<dbReference type="Pfam" id="PF14327">
    <property type="entry name" value="CSTF2_hinge"/>
    <property type="match status" value="1"/>
</dbReference>
<dbReference type="InterPro" id="IPR000504">
    <property type="entry name" value="RRM_dom"/>
</dbReference>
<dbReference type="GO" id="GO:0005847">
    <property type="term" value="C:mRNA cleavage and polyadenylation specificity factor complex"/>
    <property type="evidence" value="ECO:0007669"/>
    <property type="project" value="TreeGrafter"/>
</dbReference>
<proteinExistence type="predicted"/>
<feature type="region of interest" description="Disordered" evidence="8">
    <location>
        <begin position="287"/>
        <end position="337"/>
    </location>
</feature>
<evidence type="ECO:0000313" key="10">
    <source>
        <dbReference type="EMBL" id="CAG9760444.1"/>
    </source>
</evidence>
<evidence type="ECO:0000256" key="8">
    <source>
        <dbReference type="SAM" id="MobiDB-lite"/>
    </source>
</evidence>
<keyword evidence="11" id="KW-1185">Reference proteome</keyword>
<evidence type="ECO:0000256" key="7">
    <source>
        <dbReference type="PROSITE-ProRule" id="PRU00176"/>
    </source>
</evidence>
<dbReference type="InterPro" id="IPR038192">
    <property type="entry name" value="CSTF_C_sf"/>
</dbReference>
<dbReference type="FunFam" id="1.10.20.70:FF:000001">
    <property type="entry name" value="Cleavage stimulation factor subunit 2"/>
    <property type="match status" value="1"/>
</dbReference>
<evidence type="ECO:0000256" key="2">
    <source>
        <dbReference type="ARBA" id="ARBA00022553"/>
    </source>
</evidence>
<keyword evidence="5 7" id="KW-0694">RNA-binding</keyword>
<comment type="subcellular location">
    <subcellularLocation>
        <location evidence="1">Nucleus</location>
    </subcellularLocation>
</comment>
<evidence type="ECO:0000256" key="4">
    <source>
        <dbReference type="ARBA" id="ARBA00022737"/>
    </source>
</evidence>
<dbReference type="InterPro" id="IPR026896">
    <property type="entry name" value="CSTF_C"/>
</dbReference>
<keyword evidence="3" id="KW-0507">mRNA processing</keyword>
<keyword evidence="4" id="KW-0677">Repeat</keyword>
<sequence length="415" mass="45527">MDNLEANIMDKSMRSVFVGNIPYEATEEKLKDIFGEVGQVLSFKLVYDRETGKPKGYGFCEYRDQETALSAMRNLNSYEIGGRNLRVDNACTEKSRMEMQNLLNQPPIENPYGEPVQSEKAPEAISKAVASLPPEQMFELMKQMKETIQNNPTEARQMLLQNPQFAYALLQAQVVMKIIDGYTAASLLHPVNQVPATLMPGDKNVPVQVPINREFQAAPAPVAPPRQEFQPVPAPIIIPNTNHSAPVFTSMNDVDFRAMDPRAPMNRMADQDMRMPPAVQISNSMPPVESFPSAATTEPNASFVRDPRDARNGPGAFSNDPRQLARVDPRQKAAAAPVQLVPVSQPPRPTSQAAAAASMASVNGAMPPGASDQEKAALIMQVLQLSDDQIAMLPPEQRNSILVLKEQIAKSAQGR</sequence>
<protein>
    <recommendedName>
        <fullName evidence="9">RRM domain-containing protein</fullName>
    </recommendedName>
</protein>
<evidence type="ECO:0000313" key="11">
    <source>
        <dbReference type="Proteomes" id="UP001152799"/>
    </source>
</evidence>
<dbReference type="PROSITE" id="PS50102">
    <property type="entry name" value="RRM"/>
    <property type="match status" value="1"/>
</dbReference>
<dbReference type="FunFam" id="3.30.70.330:FF:000061">
    <property type="entry name" value="cleavage stimulation factor subunit 2 isoform X1"/>
    <property type="match status" value="1"/>
</dbReference>
<dbReference type="AlphaFoldDB" id="A0A9N9MES7"/>
<evidence type="ECO:0000256" key="6">
    <source>
        <dbReference type="ARBA" id="ARBA00023242"/>
    </source>
</evidence>
<dbReference type="PANTHER" id="PTHR45735">
    <property type="entry name" value="CLEAVAGE STIMULATION FACTOR SUBUNIT 2"/>
    <property type="match status" value="1"/>
</dbReference>
<dbReference type="GO" id="GO:0003729">
    <property type="term" value="F:mRNA binding"/>
    <property type="evidence" value="ECO:0007669"/>
    <property type="project" value="TreeGrafter"/>
</dbReference>
<dbReference type="Gene3D" id="3.30.70.330">
    <property type="match status" value="1"/>
</dbReference>
<keyword evidence="6" id="KW-0539">Nucleus</keyword>
<dbReference type="OrthoDB" id="272703at2759"/>
<evidence type="ECO:0000256" key="5">
    <source>
        <dbReference type="ARBA" id="ARBA00022884"/>
    </source>
</evidence>
<dbReference type="Gene3D" id="1.25.40.630">
    <property type="match status" value="1"/>
</dbReference>
<dbReference type="InterPro" id="IPR025742">
    <property type="entry name" value="CSTF2_hinge"/>
</dbReference>
<dbReference type="CDD" id="cd12671">
    <property type="entry name" value="RRM_CSTF2_CSTF2T"/>
    <property type="match status" value="1"/>
</dbReference>
<accession>A0A9N9MES7</accession>
<dbReference type="SMART" id="SM00360">
    <property type="entry name" value="RRM"/>
    <property type="match status" value="1"/>
</dbReference>
<dbReference type="Gene3D" id="1.10.20.70">
    <property type="entry name" value="Transcription termination and cleavage factor, C-terminal domain"/>
    <property type="match status" value="1"/>
</dbReference>